<accession>A0A1K1QWA3</accession>
<dbReference type="AlphaFoldDB" id="A0A1K1QWA3"/>
<protein>
    <submittedName>
        <fullName evidence="1">Uncharacterized protein</fullName>
    </submittedName>
</protein>
<evidence type="ECO:0000313" key="1">
    <source>
        <dbReference type="EMBL" id="SFW64210.1"/>
    </source>
</evidence>
<reference evidence="2" key="1">
    <citation type="submission" date="2016-11" db="EMBL/GenBank/DDBJ databases">
        <authorList>
            <person name="Varghese N."/>
            <person name="Submissions S."/>
        </authorList>
    </citation>
    <scope>NUCLEOTIDE SEQUENCE [LARGE SCALE GENOMIC DNA]</scope>
    <source>
        <strain evidence="2">DSM 44671</strain>
    </source>
</reference>
<dbReference type="OrthoDB" id="4233441at2"/>
<keyword evidence="2" id="KW-1185">Reference proteome</keyword>
<evidence type="ECO:0000313" key="2">
    <source>
        <dbReference type="Proteomes" id="UP000182740"/>
    </source>
</evidence>
<dbReference type="Proteomes" id="UP000182740">
    <property type="component" value="Unassembled WGS sequence"/>
</dbReference>
<gene>
    <name evidence="1" type="ORF">SAMN04489730_2329</name>
</gene>
<name>A0A1K1QWA3_9PSEU</name>
<organism evidence="1 2">
    <name type="scientific">Amycolatopsis australiensis</name>
    <dbReference type="NCBI Taxonomy" id="546364"/>
    <lineage>
        <taxon>Bacteria</taxon>
        <taxon>Bacillati</taxon>
        <taxon>Actinomycetota</taxon>
        <taxon>Actinomycetes</taxon>
        <taxon>Pseudonocardiales</taxon>
        <taxon>Pseudonocardiaceae</taxon>
        <taxon>Amycolatopsis</taxon>
    </lineage>
</organism>
<sequence length="127" mass="14053">MRVEITEVLEPDRRLIRFESDFGSADAVLCGQAPPDRRALDVEFDIPDEVVTWAVANQEEAAIAGQVNGCARLVGKIIGIDADDKIVNLRVGGDVFLVEFVDLPGEELIDSWVSVDVRQIHLYEVTM</sequence>
<dbReference type="RefSeq" id="WP_072476272.1">
    <property type="nucleotide sequence ID" value="NZ_FPJG01000006.1"/>
</dbReference>
<dbReference type="EMBL" id="FPJG01000006">
    <property type="protein sequence ID" value="SFW64210.1"/>
    <property type="molecule type" value="Genomic_DNA"/>
</dbReference>
<proteinExistence type="predicted"/>